<feature type="region of interest" description="Disordered" evidence="1">
    <location>
        <begin position="147"/>
        <end position="167"/>
    </location>
</feature>
<gene>
    <name evidence="2" type="ORF">HW561_11080</name>
</gene>
<dbReference type="EMBL" id="JABXWT010000004">
    <property type="protein sequence ID" value="NVO56332.1"/>
    <property type="molecule type" value="Genomic_DNA"/>
</dbReference>
<sequence length="167" mass="18676">MSYSASGSTGTPVKNPQAEFDDFERGLLPVMRHFILSFAEPETLAWQQAYSIAIERWGQDQGLNLAHLVFKIVKATLHCRPEGLAFNDPLCVDYRLEVTCDERALLKMVHHMRRDETPAARDAVGQITGGYPDAHLIQAGLTLANRFPTGSAPRNQPPRRPVLRVIK</sequence>
<name>A0ABX2PRW8_9RHOB</name>
<evidence type="ECO:0000313" key="2">
    <source>
        <dbReference type="EMBL" id="NVO56332.1"/>
    </source>
</evidence>
<organism evidence="2 3">
    <name type="scientific">Ruegeria haliotis</name>
    <dbReference type="NCBI Taxonomy" id="2747601"/>
    <lineage>
        <taxon>Bacteria</taxon>
        <taxon>Pseudomonadati</taxon>
        <taxon>Pseudomonadota</taxon>
        <taxon>Alphaproteobacteria</taxon>
        <taxon>Rhodobacterales</taxon>
        <taxon>Roseobacteraceae</taxon>
        <taxon>Ruegeria</taxon>
    </lineage>
</organism>
<comment type="caution">
    <text evidence="2">The sequence shown here is derived from an EMBL/GenBank/DDBJ whole genome shotgun (WGS) entry which is preliminary data.</text>
</comment>
<reference evidence="2 3" key="1">
    <citation type="submission" date="2020-06" db="EMBL/GenBank/DDBJ databases">
        <authorList>
            <person name="Cao W.R."/>
        </authorList>
    </citation>
    <scope>NUCLEOTIDE SEQUENCE [LARGE SCALE GENOMIC DNA]</scope>
    <source>
        <strain evidence="2 3">B1Z28</strain>
    </source>
</reference>
<keyword evidence="3" id="KW-1185">Reference proteome</keyword>
<accession>A0ABX2PRW8</accession>
<evidence type="ECO:0000313" key="3">
    <source>
        <dbReference type="Proteomes" id="UP000630805"/>
    </source>
</evidence>
<dbReference type="RefSeq" id="WP_176864685.1">
    <property type="nucleotide sequence ID" value="NZ_JABXWT010000004.1"/>
</dbReference>
<protein>
    <submittedName>
        <fullName evidence="2">Uncharacterized protein</fullName>
    </submittedName>
</protein>
<dbReference type="Proteomes" id="UP000630805">
    <property type="component" value="Unassembled WGS sequence"/>
</dbReference>
<evidence type="ECO:0000256" key="1">
    <source>
        <dbReference type="SAM" id="MobiDB-lite"/>
    </source>
</evidence>
<proteinExistence type="predicted"/>